<dbReference type="EnsemblMetazoa" id="Aqu2.1.28394_001">
    <property type="protein sequence ID" value="Aqu2.1.28394_001"/>
    <property type="gene ID" value="Aqu2.1.28394"/>
</dbReference>
<protein>
    <submittedName>
        <fullName evidence="1">Uncharacterized protein</fullName>
    </submittedName>
</protein>
<dbReference type="AlphaFoldDB" id="A0A1X7ULM0"/>
<dbReference type="InParanoid" id="A0A1X7ULM0"/>
<sequence>GILSSTVFIETQLKELCATYSPYSTKYKFCPGIAVSEYQKFKEIVSFDPKDVRISQHPTARIDSKSCEVWHSLGERLTVSREKREADAVLCHSCMRLNCNLSHQVKKTMAESPSKKKLYNKVHHHMPA</sequence>
<reference evidence="1" key="1">
    <citation type="submission" date="2017-05" db="UniProtKB">
        <authorList>
            <consortium name="EnsemblMetazoa"/>
        </authorList>
    </citation>
    <scope>IDENTIFICATION</scope>
</reference>
<name>A0A1X7ULM0_AMPQE</name>
<evidence type="ECO:0000313" key="1">
    <source>
        <dbReference type="EnsemblMetazoa" id="Aqu2.1.28394_001"/>
    </source>
</evidence>
<accession>A0A1X7ULM0</accession>
<organism evidence="1">
    <name type="scientific">Amphimedon queenslandica</name>
    <name type="common">Sponge</name>
    <dbReference type="NCBI Taxonomy" id="400682"/>
    <lineage>
        <taxon>Eukaryota</taxon>
        <taxon>Metazoa</taxon>
        <taxon>Porifera</taxon>
        <taxon>Demospongiae</taxon>
        <taxon>Heteroscleromorpha</taxon>
        <taxon>Haplosclerida</taxon>
        <taxon>Niphatidae</taxon>
        <taxon>Amphimedon</taxon>
    </lineage>
</organism>
<proteinExistence type="predicted"/>